<dbReference type="EMBL" id="MN739568">
    <property type="protein sequence ID" value="QHT13441.1"/>
    <property type="molecule type" value="Genomic_DNA"/>
</dbReference>
<dbReference type="PANTHER" id="PTHR13069">
    <property type="entry name" value="ALKYLATED DNA REPAIR PROTEIN ALKB HOMOLOG 8"/>
    <property type="match status" value="1"/>
</dbReference>
<dbReference type="InterPro" id="IPR029063">
    <property type="entry name" value="SAM-dependent_MTases_sf"/>
</dbReference>
<protein>
    <recommendedName>
        <fullName evidence="3">Methyltransferase type 11 domain-containing protein</fullName>
    </recommendedName>
</protein>
<accession>A0A6C0DAI0</accession>
<dbReference type="GO" id="GO:0006400">
    <property type="term" value="P:tRNA modification"/>
    <property type="evidence" value="ECO:0007669"/>
    <property type="project" value="UniProtKB-ARBA"/>
</dbReference>
<dbReference type="InterPro" id="IPR013216">
    <property type="entry name" value="Methyltransf_11"/>
</dbReference>
<dbReference type="Gene3D" id="3.40.50.150">
    <property type="entry name" value="Vaccinia Virus protein VP39"/>
    <property type="match status" value="1"/>
</dbReference>
<sequence length="199" mass="23636">MDDIKIIYNAIANEFNRTRGYMWTGVKQFLDSIPTNSTVLELGSGNGKNMLYRKDLNFTGIDISIEQVKICISKGLNVTEGNITNLLFEDNKFDYIICIATYHHLDNDIDRKKSLDEMYRCLKPDGKILISVWAMEQPEYSRNKFSESDTYVTWKHKYKRYYHIYKEGQLEEEINRLNNNFTIEYIFLEEGNWYICLRK</sequence>
<dbReference type="CDD" id="cd02440">
    <property type="entry name" value="AdoMet_MTases"/>
    <property type="match status" value="1"/>
</dbReference>
<evidence type="ECO:0000256" key="1">
    <source>
        <dbReference type="ARBA" id="ARBA00022603"/>
    </source>
</evidence>
<organism evidence="4">
    <name type="scientific">viral metagenome</name>
    <dbReference type="NCBI Taxonomy" id="1070528"/>
    <lineage>
        <taxon>unclassified sequences</taxon>
        <taxon>metagenomes</taxon>
        <taxon>organismal metagenomes</taxon>
    </lineage>
</organism>
<evidence type="ECO:0000313" key="4">
    <source>
        <dbReference type="EMBL" id="QHT13441.1"/>
    </source>
</evidence>
<keyword evidence="2" id="KW-0808">Transferase</keyword>
<dbReference type="Pfam" id="PF08241">
    <property type="entry name" value="Methyltransf_11"/>
    <property type="match status" value="1"/>
</dbReference>
<dbReference type="GO" id="GO:0032259">
    <property type="term" value="P:methylation"/>
    <property type="evidence" value="ECO:0007669"/>
    <property type="project" value="UniProtKB-KW"/>
</dbReference>
<feature type="domain" description="Methyltransferase type 11" evidence="3">
    <location>
        <begin position="40"/>
        <end position="130"/>
    </location>
</feature>
<dbReference type="AlphaFoldDB" id="A0A6C0DAI0"/>
<name>A0A6C0DAI0_9ZZZZ</name>
<proteinExistence type="predicted"/>
<dbReference type="GO" id="GO:0008757">
    <property type="term" value="F:S-adenosylmethionine-dependent methyltransferase activity"/>
    <property type="evidence" value="ECO:0007669"/>
    <property type="project" value="InterPro"/>
</dbReference>
<dbReference type="GO" id="GO:0008175">
    <property type="term" value="F:tRNA methyltransferase activity"/>
    <property type="evidence" value="ECO:0007669"/>
    <property type="project" value="UniProtKB-ARBA"/>
</dbReference>
<reference evidence="4" key="1">
    <citation type="journal article" date="2020" name="Nature">
        <title>Giant virus diversity and host interactions through global metagenomics.</title>
        <authorList>
            <person name="Schulz F."/>
            <person name="Roux S."/>
            <person name="Paez-Espino D."/>
            <person name="Jungbluth S."/>
            <person name="Walsh D.A."/>
            <person name="Denef V.J."/>
            <person name="McMahon K.D."/>
            <person name="Konstantinidis K.T."/>
            <person name="Eloe-Fadrosh E.A."/>
            <person name="Kyrpides N.C."/>
            <person name="Woyke T."/>
        </authorList>
    </citation>
    <scope>NUCLEOTIDE SEQUENCE</scope>
    <source>
        <strain evidence="4">GVMAG-M-3300023174-131</strain>
    </source>
</reference>
<dbReference type="SUPFAM" id="SSF53335">
    <property type="entry name" value="S-adenosyl-L-methionine-dependent methyltransferases"/>
    <property type="match status" value="1"/>
</dbReference>
<keyword evidence="1" id="KW-0489">Methyltransferase</keyword>
<dbReference type="PANTHER" id="PTHR13069:SF21">
    <property type="entry name" value="ALKYLATED DNA REPAIR PROTEIN ALKB HOMOLOG 8"/>
    <property type="match status" value="1"/>
</dbReference>
<evidence type="ECO:0000259" key="3">
    <source>
        <dbReference type="Pfam" id="PF08241"/>
    </source>
</evidence>
<evidence type="ECO:0000256" key="2">
    <source>
        <dbReference type="ARBA" id="ARBA00022679"/>
    </source>
</evidence>
<dbReference type="InterPro" id="IPR051422">
    <property type="entry name" value="AlkB_tRNA_MeTrf/Diox"/>
</dbReference>